<dbReference type="VEuPathDB" id="FungiDB:I7I52_01630"/>
<protein>
    <submittedName>
        <fullName evidence="1">Uncharacterized protein</fullName>
    </submittedName>
</protein>
<organism evidence="1 2">
    <name type="scientific">Ajellomyces capsulatus</name>
    <name type="common">Darling's disease fungus</name>
    <name type="synonym">Histoplasma capsulatum</name>
    <dbReference type="NCBI Taxonomy" id="5037"/>
    <lineage>
        <taxon>Eukaryota</taxon>
        <taxon>Fungi</taxon>
        <taxon>Dikarya</taxon>
        <taxon>Ascomycota</taxon>
        <taxon>Pezizomycotina</taxon>
        <taxon>Eurotiomycetes</taxon>
        <taxon>Eurotiomycetidae</taxon>
        <taxon>Onygenales</taxon>
        <taxon>Ajellomycetaceae</taxon>
        <taxon>Histoplasma</taxon>
    </lineage>
</organism>
<sequence length="59" mass="6772">MPPWIKVFKERMDSFCSHAPLAATPQVIVYCYCICHVRSTANHALSPFPQAMHRRNEPS</sequence>
<proteinExistence type="predicted"/>
<dbReference type="EMBL" id="JAEVHI010000001">
    <property type="protein sequence ID" value="KAG5303593.1"/>
    <property type="molecule type" value="Genomic_DNA"/>
</dbReference>
<reference evidence="1 2" key="1">
    <citation type="submission" date="2021-01" db="EMBL/GenBank/DDBJ databases">
        <title>Chromosome-level genome assembly of a human fungal pathogen reveals clustering of transcriptionally co-regulated genes.</title>
        <authorList>
            <person name="Voorhies M."/>
            <person name="Cohen S."/>
            <person name="Shea T.P."/>
            <person name="Petrus S."/>
            <person name="Munoz J.F."/>
            <person name="Poplawski S."/>
            <person name="Goldman W.E."/>
            <person name="Michael T."/>
            <person name="Cuomo C.A."/>
            <person name="Sil A."/>
            <person name="Beyhan S."/>
        </authorList>
    </citation>
    <scope>NUCLEOTIDE SEQUENCE [LARGE SCALE GENOMIC DNA]</scope>
    <source>
        <strain evidence="1 2">G184AR</strain>
    </source>
</reference>
<evidence type="ECO:0000313" key="1">
    <source>
        <dbReference type="EMBL" id="KAG5303593.1"/>
    </source>
</evidence>
<gene>
    <name evidence="1" type="ORF">I7I52_01630</name>
</gene>
<dbReference type="AlphaFoldDB" id="A0A8H7Z7J1"/>
<dbReference type="Proteomes" id="UP000670092">
    <property type="component" value="Unassembled WGS sequence"/>
</dbReference>
<name>A0A8H7Z7J1_AJECA</name>
<comment type="caution">
    <text evidence="1">The sequence shown here is derived from an EMBL/GenBank/DDBJ whole genome shotgun (WGS) entry which is preliminary data.</text>
</comment>
<evidence type="ECO:0000313" key="2">
    <source>
        <dbReference type="Proteomes" id="UP000670092"/>
    </source>
</evidence>
<accession>A0A8H7Z7J1</accession>